<organism evidence="3 4">
    <name type="scientific">Exophiala oligosperma</name>
    <dbReference type="NCBI Taxonomy" id="215243"/>
    <lineage>
        <taxon>Eukaryota</taxon>
        <taxon>Fungi</taxon>
        <taxon>Dikarya</taxon>
        <taxon>Ascomycota</taxon>
        <taxon>Pezizomycotina</taxon>
        <taxon>Eurotiomycetes</taxon>
        <taxon>Chaetothyriomycetidae</taxon>
        <taxon>Chaetothyriales</taxon>
        <taxon>Herpotrichiellaceae</taxon>
        <taxon>Exophiala</taxon>
    </lineage>
</organism>
<keyword evidence="2" id="KW-0732">Signal</keyword>
<evidence type="ECO:0000256" key="2">
    <source>
        <dbReference type="SAM" id="SignalP"/>
    </source>
</evidence>
<feature type="compositionally biased region" description="Low complexity" evidence="1">
    <location>
        <begin position="80"/>
        <end position="108"/>
    </location>
</feature>
<name>A0A0D2DK45_9EURO</name>
<feature type="chain" id="PRO_5002240492" evidence="2">
    <location>
        <begin position="20"/>
        <end position="215"/>
    </location>
</feature>
<feature type="region of interest" description="Disordered" evidence="1">
    <location>
        <begin position="80"/>
        <end position="111"/>
    </location>
</feature>
<reference evidence="3 4" key="1">
    <citation type="submission" date="2015-01" db="EMBL/GenBank/DDBJ databases">
        <title>The Genome Sequence of Exophiala oligosperma CBS72588.</title>
        <authorList>
            <consortium name="The Broad Institute Genomics Platform"/>
            <person name="Cuomo C."/>
            <person name="de Hoog S."/>
            <person name="Gorbushina A."/>
            <person name="Stielow B."/>
            <person name="Teixiera M."/>
            <person name="Abouelleil A."/>
            <person name="Chapman S.B."/>
            <person name="Priest M."/>
            <person name="Young S.K."/>
            <person name="Wortman J."/>
            <person name="Nusbaum C."/>
            <person name="Birren B."/>
        </authorList>
    </citation>
    <scope>NUCLEOTIDE SEQUENCE [LARGE SCALE GENOMIC DNA]</scope>
    <source>
        <strain evidence="3 4">CBS 72588</strain>
    </source>
</reference>
<gene>
    <name evidence="3" type="ORF">PV06_11621</name>
</gene>
<dbReference type="RefSeq" id="XP_016256295.1">
    <property type="nucleotide sequence ID" value="XM_016413329.1"/>
</dbReference>
<evidence type="ECO:0000313" key="3">
    <source>
        <dbReference type="EMBL" id="KIW36079.1"/>
    </source>
</evidence>
<dbReference type="AlphaFoldDB" id="A0A0D2DK45"/>
<feature type="signal peptide" evidence="2">
    <location>
        <begin position="1"/>
        <end position="19"/>
    </location>
</feature>
<accession>A0A0D2DK45</accession>
<protein>
    <submittedName>
        <fullName evidence="3">Uncharacterized protein</fullName>
    </submittedName>
</protein>
<dbReference type="VEuPathDB" id="FungiDB:PV06_11621"/>
<sequence length="215" mass="21800">MQAFTLIGWWFLLLPSVWTQSIPPSGFISLGSFWLMWGQNSIAVISVTQSEQSSALPNTLSGPLDSQLSTPKVTLTATSTTGTATAAATTASKAATSSETTNPPGSVVPFPPPASARPLISTTGGVPCSGGSGNGFTGSGSGTATLSGTGMNMNTVMATGIGTGTGGTNWSNGTFRWTAPILQSPAVYDSAATSRGVSFVWVTLVTGIWILSLKS</sequence>
<dbReference type="HOGENOM" id="CLU_1283264_0_0_1"/>
<dbReference type="Proteomes" id="UP000053342">
    <property type="component" value="Unassembled WGS sequence"/>
</dbReference>
<evidence type="ECO:0000256" key="1">
    <source>
        <dbReference type="SAM" id="MobiDB-lite"/>
    </source>
</evidence>
<keyword evidence="4" id="KW-1185">Reference proteome</keyword>
<evidence type="ECO:0000313" key="4">
    <source>
        <dbReference type="Proteomes" id="UP000053342"/>
    </source>
</evidence>
<dbReference type="EMBL" id="KN847376">
    <property type="protein sequence ID" value="KIW36079.1"/>
    <property type="molecule type" value="Genomic_DNA"/>
</dbReference>
<dbReference type="GeneID" id="27363695"/>
<proteinExistence type="predicted"/>